<evidence type="ECO:0000313" key="5">
    <source>
        <dbReference type="EMBL" id="KAJ3582667.1"/>
    </source>
</evidence>
<evidence type="ECO:0000256" key="3">
    <source>
        <dbReference type="ARBA" id="ARBA00023242"/>
    </source>
</evidence>
<dbReference type="InterPro" id="IPR011989">
    <property type="entry name" value="ARM-like"/>
</dbReference>
<dbReference type="EMBL" id="JANIIK010000852">
    <property type="protein sequence ID" value="KAJ3582667.1"/>
    <property type="molecule type" value="Genomic_DNA"/>
</dbReference>
<accession>A0A9Q0D6N6</accession>
<feature type="domain" description="Pre-rRNA-processing protein RIX1 N-terminal" evidence="4">
    <location>
        <begin position="40"/>
        <end position="202"/>
    </location>
</feature>
<gene>
    <name evidence="5" type="ORF">NHX12_000351</name>
</gene>
<dbReference type="PANTHER" id="PTHR34105:SF1">
    <property type="entry name" value="PROLINE-, GLUTAMIC ACID- AND LEUCINE-RICH PROTEIN 1"/>
    <property type="match status" value="1"/>
</dbReference>
<organism evidence="5 6">
    <name type="scientific">Muraenolepis orangiensis</name>
    <name type="common">Patagonian moray cod</name>
    <dbReference type="NCBI Taxonomy" id="630683"/>
    <lineage>
        <taxon>Eukaryota</taxon>
        <taxon>Metazoa</taxon>
        <taxon>Chordata</taxon>
        <taxon>Craniata</taxon>
        <taxon>Vertebrata</taxon>
        <taxon>Euteleostomi</taxon>
        <taxon>Actinopterygii</taxon>
        <taxon>Neopterygii</taxon>
        <taxon>Teleostei</taxon>
        <taxon>Neoteleostei</taxon>
        <taxon>Acanthomorphata</taxon>
        <taxon>Zeiogadaria</taxon>
        <taxon>Gadariae</taxon>
        <taxon>Gadiformes</taxon>
        <taxon>Muraenolepidoidei</taxon>
        <taxon>Muraenolepididae</taxon>
        <taxon>Muraenolepis</taxon>
    </lineage>
</organism>
<comment type="caution">
    <text evidence="5">The sequence shown here is derived from an EMBL/GenBank/DDBJ whole genome shotgun (WGS) entry which is preliminary data.</text>
</comment>
<dbReference type="InterPro" id="IPR016024">
    <property type="entry name" value="ARM-type_fold"/>
</dbReference>
<dbReference type="Proteomes" id="UP001148018">
    <property type="component" value="Unassembled WGS sequence"/>
</dbReference>
<sequence>MATSAWLHVPTNVRLTECVESVLKDQRHHGLPQLLPELLPDLLANYREHGVLPTQGSSGVAGLVGCTNAKLSASKTKFEGLCLLSVLVRDSSTEVFQQHGLSWLRALQQIIQSQAPGRTVQLAVVVLADLLRSSSMLPELAREVGLTWVLGLLTSLLGLKAECELAAMEGLTACMSCYPRACGSLRDKLGAYFLAKMTSSNPTTQQMACECYGRLPCLGGVPERVGTSRSEAWANQLHCLLASANSTLAQIYQGAEAEGTVKYDGPGLELSFPGLDESDPLLLLELQRRYRATCLALKHTLSVDPSSVVCVPVRQLLNLVCRALSLSPRSVSTTGDGSFRLLVLPAVHSDTLTLLGALITVVRGGMVQYGAVLQKVFSQTISAWTPAADTSVGQQKAFRYTESLVTT</sequence>
<dbReference type="Gene3D" id="1.25.10.10">
    <property type="entry name" value="Leucine-rich Repeat Variant"/>
    <property type="match status" value="1"/>
</dbReference>
<dbReference type="InterPro" id="IPR012583">
    <property type="entry name" value="RIX1_N"/>
</dbReference>
<dbReference type="SUPFAM" id="SSF48371">
    <property type="entry name" value="ARM repeat"/>
    <property type="match status" value="1"/>
</dbReference>
<name>A0A9Q0D6N6_9TELE</name>
<evidence type="ECO:0000256" key="2">
    <source>
        <dbReference type="ARBA" id="ARBA00010511"/>
    </source>
</evidence>
<keyword evidence="3" id="KW-0539">Nucleus</keyword>
<proteinExistence type="inferred from homology"/>
<dbReference type="GO" id="GO:0005634">
    <property type="term" value="C:nucleus"/>
    <property type="evidence" value="ECO:0007669"/>
    <property type="project" value="UniProtKB-SubCell"/>
</dbReference>
<keyword evidence="6" id="KW-1185">Reference proteome</keyword>
<reference evidence="5" key="1">
    <citation type="submission" date="2022-07" db="EMBL/GenBank/DDBJ databases">
        <title>Chromosome-level genome of Muraenolepis orangiensis.</title>
        <authorList>
            <person name="Kim J."/>
        </authorList>
    </citation>
    <scope>NUCLEOTIDE SEQUENCE</scope>
    <source>
        <strain evidence="5">KU_S4_2022</strain>
        <tissue evidence="5">Muscle</tissue>
    </source>
</reference>
<dbReference type="OrthoDB" id="20900at2759"/>
<evidence type="ECO:0000313" key="6">
    <source>
        <dbReference type="Proteomes" id="UP001148018"/>
    </source>
</evidence>
<evidence type="ECO:0000259" key="4">
    <source>
        <dbReference type="Pfam" id="PF08167"/>
    </source>
</evidence>
<evidence type="ECO:0000256" key="1">
    <source>
        <dbReference type="ARBA" id="ARBA00004123"/>
    </source>
</evidence>
<protein>
    <recommendedName>
        <fullName evidence="4">Pre-rRNA-processing protein RIX1 N-terminal domain-containing protein</fullName>
    </recommendedName>
</protein>
<comment type="similarity">
    <text evidence="2">Belongs to the RIX1/PELP1 family.</text>
</comment>
<comment type="subcellular location">
    <subcellularLocation>
        <location evidence="1">Nucleus</location>
    </subcellularLocation>
</comment>
<dbReference type="GO" id="GO:0006364">
    <property type="term" value="P:rRNA processing"/>
    <property type="evidence" value="ECO:0007669"/>
    <property type="project" value="TreeGrafter"/>
</dbReference>
<dbReference type="PANTHER" id="PTHR34105">
    <property type="entry name" value="PROLINE-, GLUTAMIC ACID- AND LEUCINE-RICH PROTEIN 1"/>
    <property type="match status" value="1"/>
</dbReference>
<dbReference type="Pfam" id="PF08167">
    <property type="entry name" value="RIX1"/>
    <property type="match status" value="1"/>
</dbReference>
<dbReference type="AlphaFoldDB" id="A0A9Q0D6N6"/>